<keyword evidence="5" id="KW-0489">Methyltransferase</keyword>
<keyword evidence="3" id="KW-0804">Transcription</keyword>
<proteinExistence type="predicted"/>
<dbReference type="Proteomes" id="UP000254519">
    <property type="component" value="Unassembled WGS sequence"/>
</dbReference>
<dbReference type="AlphaFoldDB" id="A0A380CGX9"/>
<keyword evidence="6" id="KW-1185">Reference proteome</keyword>
<dbReference type="GO" id="GO:0043565">
    <property type="term" value="F:sequence-specific DNA binding"/>
    <property type="evidence" value="ECO:0007669"/>
    <property type="project" value="InterPro"/>
</dbReference>
<evidence type="ECO:0000256" key="3">
    <source>
        <dbReference type="ARBA" id="ARBA00023163"/>
    </source>
</evidence>
<dbReference type="OrthoDB" id="247151at2"/>
<keyword evidence="5" id="KW-0808">Transferase</keyword>
<name>A0A380CGX9_SPOPA</name>
<protein>
    <submittedName>
        <fullName evidence="5">Methylphosphotriester-DNA--protein-cysteine S-methyltransferase</fullName>
        <ecNumber evidence="5">2.1.1.-</ecNumber>
    </submittedName>
</protein>
<reference evidence="5 6" key="1">
    <citation type="submission" date="2018-06" db="EMBL/GenBank/DDBJ databases">
        <authorList>
            <consortium name="Pathogen Informatics"/>
            <person name="Doyle S."/>
        </authorList>
    </citation>
    <scope>NUCLEOTIDE SEQUENCE [LARGE SCALE GENOMIC DNA]</scope>
    <source>
        <strain evidence="6">ATCC 11859 / DSM 33 / NCIB 8841 / NCTC 4822</strain>
    </source>
</reference>
<keyword evidence="1" id="KW-0805">Transcription regulation</keyword>
<dbReference type="EMBL" id="UGYZ01000002">
    <property type="protein sequence ID" value="SUJ20320.1"/>
    <property type="molecule type" value="Genomic_DNA"/>
</dbReference>
<dbReference type="PROSITE" id="PS00041">
    <property type="entry name" value="HTH_ARAC_FAMILY_1"/>
    <property type="match status" value="1"/>
</dbReference>
<dbReference type="InterPro" id="IPR018060">
    <property type="entry name" value="HTH_AraC"/>
</dbReference>
<evidence type="ECO:0000256" key="1">
    <source>
        <dbReference type="ARBA" id="ARBA00023015"/>
    </source>
</evidence>
<dbReference type="InterPro" id="IPR018062">
    <property type="entry name" value="HTH_AraC-typ_CS"/>
</dbReference>
<evidence type="ECO:0000259" key="4">
    <source>
        <dbReference type="PROSITE" id="PS01124"/>
    </source>
</evidence>
<dbReference type="Gene3D" id="1.10.10.60">
    <property type="entry name" value="Homeodomain-like"/>
    <property type="match status" value="2"/>
</dbReference>
<sequence>MMIYMTTEKQAKGTGDDRIEIGSVEETIAIEKFAEAEDQFLRDLFHLEKEKAKQTIRSLIDDVMGFSSDASRQQGLKYYFITLAGIIARQMKQLHIPVEKAFYFNSTCIKLIEDKLNEHNAADVADELIEFFIYSVEERNSPTLLHQTVNGVIQYIDEHIQSPMSVEGLAAKFDVSTSHLSRIFHEHSGITLVEYINIKKVEESQYYLSFSNQKISDISDDFNFCNQSYYTRIFKKYTGYTPRKFRENITRSYFKFTLPEEKQVEDKE</sequence>
<dbReference type="EC" id="2.1.1.-" evidence="5"/>
<evidence type="ECO:0000313" key="6">
    <source>
        <dbReference type="Proteomes" id="UP000254519"/>
    </source>
</evidence>
<organism evidence="5 6">
    <name type="scientific">Sporosarcina pasteurii</name>
    <name type="common">Bacillus pasteurii</name>
    <dbReference type="NCBI Taxonomy" id="1474"/>
    <lineage>
        <taxon>Bacteria</taxon>
        <taxon>Bacillati</taxon>
        <taxon>Bacillota</taxon>
        <taxon>Bacilli</taxon>
        <taxon>Bacillales</taxon>
        <taxon>Caryophanaceae</taxon>
        <taxon>Sporosarcina</taxon>
    </lineage>
</organism>
<dbReference type="Pfam" id="PF12833">
    <property type="entry name" value="HTH_18"/>
    <property type="match status" value="1"/>
</dbReference>
<gene>
    <name evidence="5" type="primary">adaA_2</name>
    <name evidence="5" type="ORF">NCTC4822_02991</name>
</gene>
<dbReference type="GO" id="GO:0032259">
    <property type="term" value="P:methylation"/>
    <property type="evidence" value="ECO:0007669"/>
    <property type="project" value="UniProtKB-KW"/>
</dbReference>
<dbReference type="SUPFAM" id="SSF46689">
    <property type="entry name" value="Homeodomain-like"/>
    <property type="match status" value="2"/>
</dbReference>
<dbReference type="RefSeq" id="WP_115363389.1">
    <property type="nucleotide sequence ID" value="NZ_UGYZ01000002.1"/>
</dbReference>
<dbReference type="SMART" id="SM00342">
    <property type="entry name" value="HTH_ARAC"/>
    <property type="match status" value="1"/>
</dbReference>
<dbReference type="PANTHER" id="PTHR43280:SF2">
    <property type="entry name" value="HTH-TYPE TRANSCRIPTIONAL REGULATOR EXSA"/>
    <property type="match status" value="1"/>
</dbReference>
<accession>A0A380CGX9</accession>
<dbReference type="GO" id="GO:0008168">
    <property type="term" value="F:methyltransferase activity"/>
    <property type="evidence" value="ECO:0007669"/>
    <property type="project" value="UniProtKB-KW"/>
</dbReference>
<feature type="domain" description="HTH araC/xylS-type" evidence="4">
    <location>
        <begin position="150"/>
        <end position="248"/>
    </location>
</feature>
<dbReference type="GO" id="GO:0003700">
    <property type="term" value="F:DNA-binding transcription factor activity"/>
    <property type="evidence" value="ECO:0007669"/>
    <property type="project" value="InterPro"/>
</dbReference>
<keyword evidence="2" id="KW-0238">DNA-binding</keyword>
<dbReference type="PANTHER" id="PTHR43280">
    <property type="entry name" value="ARAC-FAMILY TRANSCRIPTIONAL REGULATOR"/>
    <property type="match status" value="1"/>
</dbReference>
<dbReference type="PROSITE" id="PS01124">
    <property type="entry name" value="HTH_ARAC_FAMILY_2"/>
    <property type="match status" value="1"/>
</dbReference>
<evidence type="ECO:0000256" key="2">
    <source>
        <dbReference type="ARBA" id="ARBA00023125"/>
    </source>
</evidence>
<dbReference type="InterPro" id="IPR009057">
    <property type="entry name" value="Homeodomain-like_sf"/>
</dbReference>
<evidence type="ECO:0000313" key="5">
    <source>
        <dbReference type="EMBL" id="SUJ20320.1"/>
    </source>
</evidence>